<organism evidence="1 2">
    <name type="scientific">Glossina brevipalpis</name>
    <dbReference type="NCBI Taxonomy" id="37001"/>
    <lineage>
        <taxon>Eukaryota</taxon>
        <taxon>Metazoa</taxon>
        <taxon>Ecdysozoa</taxon>
        <taxon>Arthropoda</taxon>
        <taxon>Hexapoda</taxon>
        <taxon>Insecta</taxon>
        <taxon>Pterygota</taxon>
        <taxon>Neoptera</taxon>
        <taxon>Endopterygota</taxon>
        <taxon>Diptera</taxon>
        <taxon>Brachycera</taxon>
        <taxon>Muscomorpha</taxon>
        <taxon>Hippoboscoidea</taxon>
        <taxon>Glossinidae</taxon>
        <taxon>Glossina</taxon>
    </lineage>
</organism>
<reference evidence="1" key="2">
    <citation type="submission" date="2020-05" db="UniProtKB">
        <authorList>
            <consortium name="EnsemblMetazoa"/>
        </authorList>
    </citation>
    <scope>IDENTIFICATION</scope>
    <source>
        <strain evidence="1">IAEA</strain>
    </source>
</reference>
<accession>A0A1A9WIC4</accession>
<dbReference type="AlphaFoldDB" id="A0A1A9WIC4"/>
<dbReference type="EnsemblMetazoa" id="GBRI020868-RA">
    <property type="protein sequence ID" value="GBRI020868-PA"/>
    <property type="gene ID" value="GBRI020868"/>
</dbReference>
<proteinExistence type="predicted"/>
<reference evidence="2" key="1">
    <citation type="submission" date="2014-03" db="EMBL/GenBank/DDBJ databases">
        <authorList>
            <person name="Aksoy S."/>
            <person name="Warren W."/>
            <person name="Wilson R.K."/>
        </authorList>
    </citation>
    <scope>NUCLEOTIDE SEQUENCE [LARGE SCALE GENOMIC DNA]</scope>
    <source>
        <strain evidence="2">IAEA</strain>
    </source>
</reference>
<keyword evidence="2" id="KW-1185">Reference proteome</keyword>
<dbReference type="Proteomes" id="UP000091820">
    <property type="component" value="Unassembled WGS sequence"/>
</dbReference>
<evidence type="ECO:0000313" key="2">
    <source>
        <dbReference type="Proteomes" id="UP000091820"/>
    </source>
</evidence>
<name>A0A1A9WIC4_9MUSC</name>
<protein>
    <submittedName>
        <fullName evidence="1">Uncharacterized protein</fullName>
    </submittedName>
</protein>
<evidence type="ECO:0000313" key="1">
    <source>
        <dbReference type="EnsemblMetazoa" id="GBRI020868-PA"/>
    </source>
</evidence>
<sequence length="64" mass="7453">MRHVEEITFSGNQLHANRNNNNLEAILMDNICKGINLQFFLGESLKQNLKEKVRKGFSTRYKVT</sequence>
<dbReference type="VEuPathDB" id="VectorBase:GBRI020868"/>